<feature type="region of interest" description="Disordered" evidence="1">
    <location>
        <begin position="181"/>
        <end position="207"/>
    </location>
</feature>
<sequence>MRTFRNLAGQDITEEQVLEEVKALFGEANDADELGTIFTNYVNNAINNGTLTETTNEIKNIENKKENRTMKTYDEKVEAIKNIIKDMDDSDAVALHNKYCYETDNYDDEIFEMEEFDEICEGMKPIDIARSIAYGDFNPNHDYFHYNGYGNFESTDCPTDWIYPVDIARVVVDRECAFENDEIQEEIDSWSEDEEEEEDSDDETDDE</sequence>
<name>A0A8S5SDR5_9CAUD</name>
<protein>
    <submittedName>
        <fullName evidence="2">Uncharacterized protein</fullName>
    </submittedName>
</protein>
<dbReference type="EMBL" id="BK032577">
    <property type="protein sequence ID" value="DAF49110.1"/>
    <property type="molecule type" value="Genomic_DNA"/>
</dbReference>
<reference evidence="2" key="1">
    <citation type="journal article" date="2021" name="Proc. Natl. Acad. Sci. U.S.A.">
        <title>A Catalog of Tens of Thousands of Viruses from Human Metagenomes Reveals Hidden Associations with Chronic Diseases.</title>
        <authorList>
            <person name="Tisza M.J."/>
            <person name="Buck C.B."/>
        </authorList>
    </citation>
    <scope>NUCLEOTIDE SEQUENCE</scope>
    <source>
        <strain evidence="2">Ctnpt50</strain>
    </source>
</reference>
<accession>A0A8S5SDR5</accession>
<organism evidence="2">
    <name type="scientific">Siphoviridae sp. ctnpt50</name>
    <dbReference type="NCBI Taxonomy" id="2827941"/>
    <lineage>
        <taxon>Viruses</taxon>
        <taxon>Duplodnaviria</taxon>
        <taxon>Heunggongvirae</taxon>
        <taxon>Uroviricota</taxon>
        <taxon>Caudoviricetes</taxon>
    </lineage>
</organism>
<evidence type="ECO:0000256" key="1">
    <source>
        <dbReference type="SAM" id="MobiDB-lite"/>
    </source>
</evidence>
<proteinExistence type="predicted"/>
<evidence type="ECO:0000313" key="2">
    <source>
        <dbReference type="EMBL" id="DAF49110.1"/>
    </source>
</evidence>